<protein>
    <submittedName>
        <fullName evidence="2">Uncharacterized protein</fullName>
    </submittedName>
</protein>
<gene>
    <name evidence="2" type="ORF">QLH52_05270</name>
</gene>
<organism evidence="2 3">
    <name type="scientific">Methylomonas defluvii</name>
    <dbReference type="NCBI Taxonomy" id="3045149"/>
    <lineage>
        <taxon>Bacteria</taxon>
        <taxon>Pseudomonadati</taxon>
        <taxon>Pseudomonadota</taxon>
        <taxon>Gammaproteobacteria</taxon>
        <taxon>Methylococcales</taxon>
        <taxon>Methylococcaceae</taxon>
        <taxon>Methylomonas</taxon>
    </lineage>
</organism>
<proteinExistence type="predicted"/>
<evidence type="ECO:0000313" key="2">
    <source>
        <dbReference type="EMBL" id="MDX8126681.1"/>
    </source>
</evidence>
<accession>A0ABU4UB76</accession>
<keyword evidence="3" id="KW-1185">Reference proteome</keyword>
<keyword evidence="1" id="KW-1133">Transmembrane helix</keyword>
<name>A0ABU4UB76_9GAMM</name>
<comment type="caution">
    <text evidence="2">The sequence shown here is derived from an EMBL/GenBank/DDBJ whole genome shotgun (WGS) entry which is preliminary data.</text>
</comment>
<keyword evidence="1" id="KW-0472">Membrane</keyword>
<dbReference type="EMBL" id="JAXARY010000003">
    <property type="protein sequence ID" value="MDX8126681.1"/>
    <property type="molecule type" value="Genomic_DNA"/>
</dbReference>
<evidence type="ECO:0000313" key="3">
    <source>
        <dbReference type="Proteomes" id="UP001284537"/>
    </source>
</evidence>
<sequence length="47" mass="5019">MHIFEKLGGLAIILGSLLLSAYAVLFPILLPLGTGNFDYAEVVRNSA</sequence>
<keyword evidence="1" id="KW-0812">Transmembrane</keyword>
<dbReference type="RefSeq" id="WP_319960798.1">
    <property type="nucleotide sequence ID" value="NZ_JAXARY010000003.1"/>
</dbReference>
<feature type="transmembrane region" description="Helical" evidence="1">
    <location>
        <begin position="7"/>
        <end position="30"/>
    </location>
</feature>
<reference evidence="2 3" key="1">
    <citation type="submission" date="2023-11" db="EMBL/GenBank/DDBJ databases">
        <authorList>
            <person name="Ouyang M.-Y."/>
        </authorList>
    </citation>
    <scope>NUCLEOTIDE SEQUENCE [LARGE SCALE GENOMIC DNA]</scope>
    <source>
        <strain evidence="2 3">OY6</strain>
    </source>
</reference>
<evidence type="ECO:0000256" key="1">
    <source>
        <dbReference type="SAM" id="Phobius"/>
    </source>
</evidence>
<dbReference type="Proteomes" id="UP001284537">
    <property type="component" value="Unassembled WGS sequence"/>
</dbReference>